<dbReference type="EMBL" id="JADQTO010000005">
    <property type="protein sequence ID" value="MBG0562561.1"/>
    <property type="molecule type" value="Genomic_DNA"/>
</dbReference>
<reference evidence="2" key="1">
    <citation type="submission" date="2020-11" db="EMBL/GenBank/DDBJ databases">
        <title>Isolation and identification of active actinomycetes.</title>
        <authorList>
            <person name="Sun X."/>
        </authorList>
    </citation>
    <scope>NUCLEOTIDE SEQUENCE</scope>
    <source>
        <strain evidence="2">NEAU-A11</strain>
    </source>
</reference>
<dbReference type="InterPro" id="IPR045480">
    <property type="entry name" value="fvmX1"/>
</dbReference>
<dbReference type="Pfam" id="PF19998">
    <property type="entry name" value="fvmX1"/>
    <property type="match status" value="1"/>
</dbReference>
<dbReference type="AlphaFoldDB" id="A0A931FZ31"/>
<organism evidence="2 3">
    <name type="scientific">Actinoplanes aureus</name>
    <dbReference type="NCBI Taxonomy" id="2792083"/>
    <lineage>
        <taxon>Bacteria</taxon>
        <taxon>Bacillati</taxon>
        <taxon>Actinomycetota</taxon>
        <taxon>Actinomycetes</taxon>
        <taxon>Micromonosporales</taxon>
        <taxon>Micromonosporaceae</taxon>
        <taxon>Actinoplanes</taxon>
    </lineage>
</organism>
<keyword evidence="3" id="KW-1185">Reference proteome</keyword>
<evidence type="ECO:0000313" key="2">
    <source>
        <dbReference type="EMBL" id="MBG0562561.1"/>
    </source>
</evidence>
<comment type="caution">
    <text evidence="2">The sequence shown here is derived from an EMBL/GenBank/DDBJ whole genome shotgun (WGS) entry which is preliminary data.</text>
</comment>
<dbReference type="RefSeq" id="WP_196414323.1">
    <property type="nucleotide sequence ID" value="NZ_JADQTO010000005.1"/>
</dbReference>
<accession>A0A931FZ31</accession>
<name>A0A931FZ31_9ACTN</name>
<evidence type="ECO:0000313" key="3">
    <source>
        <dbReference type="Proteomes" id="UP000598146"/>
    </source>
</evidence>
<protein>
    <recommendedName>
        <fullName evidence="1">FtsH ternary system domain-containing protein</fullName>
    </recommendedName>
</protein>
<proteinExistence type="predicted"/>
<evidence type="ECO:0000259" key="1">
    <source>
        <dbReference type="Pfam" id="PF19998"/>
    </source>
</evidence>
<feature type="domain" description="FtsH ternary system" evidence="1">
    <location>
        <begin position="20"/>
        <end position="302"/>
    </location>
</feature>
<sequence>MNALTTAQRVLRWAAAPAGPLPSGPLRLAGSLADAGGCAPEVRRLVATTGALLAAGDPPWGDGTPVGAGVVLIAAAVGGRVDPRSADVLGHVPDVSPRRDGRWAEALARHALIAPVLGATGSGVPADLADRLRALSPLTAVFLRPPSTVSGRTAALSLSMLLLDQPRGAASLTAALARPSPDPLVLDWRTRLLRTLRERRPALMLDVYLAARLRHGAAWNAQIAAADAAMTRVEGPDPLALATVRFWGPLADTERVEIEADTIAGRIKGVTVDPAASIRARTYLTYAEYGRAVRLFDRHRDVLTIGDRP</sequence>
<dbReference type="Proteomes" id="UP000598146">
    <property type="component" value="Unassembled WGS sequence"/>
</dbReference>
<gene>
    <name evidence="2" type="ORF">I4J89_13935</name>
</gene>